<name>A0A1B0DM21_PHLPP</name>
<dbReference type="VEuPathDB" id="VectorBase:PPAPM1_009289"/>
<dbReference type="PROSITE" id="PS51186">
    <property type="entry name" value="GNAT"/>
    <property type="match status" value="2"/>
</dbReference>
<dbReference type="VEuPathDB" id="VectorBase:PPAPM1_002007"/>
<dbReference type="InterPro" id="IPR000182">
    <property type="entry name" value="GNAT_dom"/>
</dbReference>
<dbReference type="EMBL" id="AJVK01006827">
    <property type="status" value="NOT_ANNOTATED_CDS"/>
    <property type="molecule type" value="Genomic_DNA"/>
</dbReference>
<dbReference type="AlphaFoldDB" id="A0A1B0DM21"/>
<proteinExistence type="predicted"/>
<keyword evidence="3" id="KW-1185">Reference proteome</keyword>
<dbReference type="Pfam" id="PF08445">
    <property type="entry name" value="FR47"/>
    <property type="match status" value="2"/>
</dbReference>
<dbReference type="VEuPathDB" id="VectorBase:PPAI009411"/>
<evidence type="ECO:0000313" key="3">
    <source>
        <dbReference type="Proteomes" id="UP000092462"/>
    </source>
</evidence>
<organism evidence="2 3">
    <name type="scientific">Phlebotomus papatasi</name>
    <name type="common">Sandfly</name>
    <dbReference type="NCBI Taxonomy" id="29031"/>
    <lineage>
        <taxon>Eukaryota</taxon>
        <taxon>Metazoa</taxon>
        <taxon>Ecdysozoa</taxon>
        <taxon>Arthropoda</taxon>
        <taxon>Hexapoda</taxon>
        <taxon>Insecta</taxon>
        <taxon>Pterygota</taxon>
        <taxon>Neoptera</taxon>
        <taxon>Endopterygota</taxon>
        <taxon>Diptera</taxon>
        <taxon>Nematocera</taxon>
        <taxon>Psychodoidea</taxon>
        <taxon>Psychodidae</taxon>
        <taxon>Phlebotomus</taxon>
        <taxon>Phlebotomus</taxon>
    </lineage>
</organism>
<dbReference type="InterPro" id="IPR013653">
    <property type="entry name" value="GCN5-like_dom"/>
</dbReference>
<protein>
    <recommendedName>
        <fullName evidence="1">N-acetyltransferase domain-containing protein</fullName>
    </recommendedName>
</protein>
<dbReference type="GO" id="GO:0016747">
    <property type="term" value="F:acyltransferase activity, transferring groups other than amino-acyl groups"/>
    <property type="evidence" value="ECO:0007669"/>
    <property type="project" value="InterPro"/>
</dbReference>
<evidence type="ECO:0000259" key="1">
    <source>
        <dbReference type="PROSITE" id="PS51186"/>
    </source>
</evidence>
<feature type="domain" description="N-acetyltransferase" evidence="1">
    <location>
        <begin position="103"/>
        <end position="255"/>
    </location>
</feature>
<dbReference type="Proteomes" id="UP000092462">
    <property type="component" value="Unassembled WGS sequence"/>
</dbReference>
<dbReference type="CDD" id="cd04301">
    <property type="entry name" value="NAT_SF"/>
    <property type="match status" value="1"/>
</dbReference>
<dbReference type="EnsemblMetazoa" id="PPAI009411-RA">
    <property type="protein sequence ID" value="PPAI009411-PA"/>
    <property type="gene ID" value="PPAI009411"/>
</dbReference>
<dbReference type="PANTHER" id="PTHR20958:SF10">
    <property type="entry name" value="GH05617P-RELATED"/>
    <property type="match status" value="1"/>
</dbReference>
<evidence type="ECO:0000313" key="2">
    <source>
        <dbReference type="EnsemblMetazoa" id="PPAI009411-PA"/>
    </source>
</evidence>
<sequence>MQPPAKLPTSDIQADLPQCQQVTIWAFEVVAGDTMGSKNRLVLIRNEDLPILRDMYKINWPRHILNYHTINNFVLWLDKYPSIEGLFIWSLNGTWRQNGTVIIKAKDLEPVKLSDGLSIRQLSEAEVTIANDKWPYKKDGSLVFLQRMMKYNVTYGAYSATGQLVGWVFIDSSGGIGILHVIDEYRRKRIAEALVIEISKHIAGNLGLNPHTFILPDNIPSIGLFKKLGFEANTEPAYWIQMNPHQDRLVEIPCDNWIELKEMYNRDWPKHIVNYYTIDTYIRWKEQCDTIPNLHFYSLNGQWRRDGTVLIVDRYQLFVCSLDESNSQLKKALELLDWRAGFKISSFVSKHRPAILHLVESRKLEKEYDSQTVLYYLPRHLGQAVCPNDIELRPMTKEDATTADRVWPNRHHGSLFFLERLIAWNPNVGAYTKEGRLVAWCFLLQAGALGALQVDEEYQRRGLGSLVTKAMIRKLCDMGRDTFAFVNVDNTPSRGMLEKLGFIEIDSVYWLRTLPTDSTIPPWTD</sequence>
<dbReference type="InterPro" id="IPR016181">
    <property type="entry name" value="Acyl_CoA_acyltransferase"/>
</dbReference>
<reference evidence="2" key="1">
    <citation type="submission" date="2022-08" db="UniProtKB">
        <authorList>
            <consortium name="EnsemblMetazoa"/>
        </authorList>
    </citation>
    <scope>IDENTIFICATION</scope>
    <source>
        <strain evidence="2">Israel</strain>
    </source>
</reference>
<accession>A0A1B0DM21</accession>
<dbReference type="SUPFAM" id="SSF55729">
    <property type="entry name" value="Acyl-CoA N-acyltransferases (Nat)"/>
    <property type="match status" value="2"/>
</dbReference>
<dbReference type="PANTHER" id="PTHR20958">
    <property type="entry name" value="GLYCINE N-ACYLTRANSFERASE-LIKE PROTEIN"/>
    <property type="match status" value="1"/>
</dbReference>
<feature type="domain" description="N-acetyltransferase" evidence="1">
    <location>
        <begin position="390"/>
        <end position="521"/>
    </location>
</feature>
<dbReference type="InterPro" id="IPR053225">
    <property type="entry name" value="Acyl-CoA_N-acyltransferase"/>
</dbReference>
<dbReference type="Gene3D" id="3.40.630.30">
    <property type="match status" value="3"/>
</dbReference>